<evidence type="ECO:0000256" key="1">
    <source>
        <dbReference type="ARBA" id="ARBA00022857"/>
    </source>
</evidence>
<reference evidence="4" key="2">
    <citation type="journal article" name="Front. Microbiol.">
        <title>Degradative Capacity of Two Strains of Rhodonia placenta: From Phenotype to Genotype.</title>
        <authorList>
            <person name="Kolle M."/>
            <person name="Horta M.A.C."/>
            <person name="Nowrousian M."/>
            <person name="Ohm R.A."/>
            <person name="Benz J.P."/>
            <person name="Pilgard A."/>
        </authorList>
    </citation>
    <scope>NUCLEOTIDE SEQUENCE</scope>
    <source>
        <strain evidence="4">FPRL280</strain>
    </source>
</reference>
<dbReference type="PANTHER" id="PTHR47706">
    <property type="entry name" value="NMRA-LIKE FAMILY PROTEIN"/>
    <property type="match status" value="1"/>
</dbReference>
<dbReference type="InterPro" id="IPR051609">
    <property type="entry name" value="NmrA/Isoflavone_reductase-like"/>
</dbReference>
<dbReference type="InterPro" id="IPR036291">
    <property type="entry name" value="NAD(P)-bd_dom_sf"/>
</dbReference>
<evidence type="ECO:0000256" key="2">
    <source>
        <dbReference type="ARBA" id="ARBA00023002"/>
    </source>
</evidence>
<gene>
    <name evidence="4" type="ORF">IEO21_08024</name>
</gene>
<keyword evidence="2" id="KW-0560">Oxidoreductase</keyword>
<feature type="domain" description="NmrA-like" evidence="3">
    <location>
        <begin position="8"/>
        <end position="213"/>
    </location>
</feature>
<name>A0A8H7TZT0_9APHY</name>
<evidence type="ECO:0000313" key="5">
    <source>
        <dbReference type="Proteomes" id="UP000639403"/>
    </source>
</evidence>
<protein>
    <recommendedName>
        <fullName evidence="3">NmrA-like domain-containing protein</fullName>
    </recommendedName>
</protein>
<comment type="caution">
    <text evidence="4">The sequence shown here is derived from an EMBL/GenBank/DDBJ whole genome shotgun (WGS) entry which is preliminary data.</text>
</comment>
<dbReference type="GO" id="GO:0016491">
    <property type="term" value="F:oxidoreductase activity"/>
    <property type="evidence" value="ECO:0007669"/>
    <property type="project" value="UniProtKB-KW"/>
</dbReference>
<keyword evidence="1" id="KW-0521">NADP</keyword>
<sequence length="309" mass="34097">MTSPSYKPLVLIVGATGRTGGVIIDALIKCAKFRTVALIRPSSAAKPEVEQLRARGVEIRLGDITDTEDKHKAVLSGIDVLISAVHSEHLTAQKPLISAARDVGVKRVIPCDFAMPGAKGVQDMLDEKLAIRDFVRALGVGYTFVDVGWWMQLALPFPTSSDKKNLYTNMEHIGTYVARIIDDDRTLNQYVIIWEDELTLEEVKTIAEKASGEEDVLRAKRVVVEADELQSRAKVAKEEALRNPNPGTQILRHGNQFMISMHILGENSLENAKALGALDVRELYPDIVPQKLGDFAQTFYQAPSLPNVQ</sequence>
<evidence type="ECO:0000259" key="3">
    <source>
        <dbReference type="Pfam" id="PF05368"/>
    </source>
</evidence>
<evidence type="ECO:0000313" key="4">
    <source>
        <dbReference type="EMBL" id="KAF9807907.1"/>
    </source>
</evidence>
<dbReference type="PANTHER" id="PTHR47706:SF9">
    <property type="entry name" value="NMRA-LIKE DOMAIN-CONTAINING PROTEIN-RELATED"/>
    <property type="match status" value="1"/>
</dbReference>
<dbReference type="AlphaFoldDB" id="A0A8H7TZT0"/>
<dbReference type="Gene3D" id="3.90.25.10">
    <property type="entry name" value="UDP-galactose 4-epimerase, domain 1"/>
    <property type="match status" value="1"/>
</dbReference>
<dbReference type="Proteomes" id="UP000639403">
    <property type="component" value="Unassembled WGS sequence"/>
</dbReference>
<dbReference type="EMBL" id="JADOXO010000257">
    <property type="protein sequence ID" value="KAF9807907.1"/>
    <property type="molecule type" value="Genomic_DNA"/>
</dbReference>
<dbReference type="Gene3D" id="3.40.50.720">
    <property type="entry name" value="NAD(P)-binding Rossmann-like Domain"/>
    <property type="match status" value="1"/>
</dbReference>
<accession>A0A8H7TZT0</accession>
<dbReference type="SUPFAM" id="SSF51735">
    <property type="entry name" value="NAD(P)-binding Rossmann-fold domains"/>
    <property type="match status" value="1"/>
</dbReference>
<dbReference type="Pfam" id="PF05368">
    <property type="entry name" value="NmrA"/>
    <property type="match status" value="1"/>
</dbReference>
<dbReference type="InterPro" id="IPR008030">
    <property type="entry name" value="NmrA-like"/>
</dbReference>
<reference evidence="4" key="1">
    <citation type="submission" date="2020-11" db="EMBL/GenBank/DDBJ databases">
        <authorList>
            <person name="Koelle M."/>
            <person name="Horta M.A.C."/>
            <person name="Nowrousian M."/>
            <person name="Ohm R.A."/>
            <person name="Benz P."/>
            <person name="Pilgard A."/>
        </authorList>
    </citation>
    <scope>NUCLEOTIDE SEQUENCE</scope>
    <source>
        <strain evidence="4">FPRL280</strain>
    </source>
</reference>
<proteinExistence type="predicted"/>
<organism evidence="4 5">
    <name type="scientific">Rhodonia placenta</name>
    <dbReference type="NCBI Taxonomy" id="104341"/>
    <lineage>
        <taxon>Eukaryota</taxon>
        <taxon>Fungi</taxon>
        <taxon>Dikarya</taxon>
        <taxon>Basidiomycota</taxon>
        <taxon>Agaricomycotina</taxon>
        <taxon>Agaricomycetes</taxon>
        <taxon>Polyporales</taxon>
        <taxon>Adustoporiaceae</taxon>
        <taxon>Rhodonia</taxon>
    </lineage>
</organism>